<keyword evidence="2" id="KW-1185">Reference proteome</keyword>
<accession>A0A8J3ZLD0</accession>
<organism evidence="1 2">
    <name type="scientific">Virgisporangium aurantiacum</name>
    <dbReference type="NCBI Taxonomy" id="175570"/>
    <lineage>
        <taxon>Bacteria</taxon>
        <taxon>Bacillati</taxon>
        <taxon>Actinomycetota</taxon>
        <taxon>Actinomycetes</taxon>
        <taxon>Micromonosporales</taxon>
        <taxon>Micromonosporaceae</taxon>
        <taxon>Virgisporangium</taxon>
    </lineage>
</organism>
<dbReference type="EMBL" id="BOPG01000138">
    <property type="protein sequence ID" value="GIJ64923.1"/>
    <property type="molecule type" value="Genomic_DNA"/>
</dbReference>
<dbReference type="AlphaFoldDB" id="A0A8J3ZLD0"/>
<reference evidence="1" key="1">
    <citation type="submission" date="2021-01" db="EMBL/GenBank/DDBJ databases">
        <title>Whole genome shotgun sequence of Virgisporangium aurantiacum NBRC 16421.</title>
        <authorList>
            <person name="Komaki H."/>
            <person name="Tamura T."/>
        </authorList>
    </citation>
    <scope>NUCLEOTIDE SEQUENCE</scope>
    <source>
        <strain evidence="1">NBRC 16421</strain>
    </source>
</reference>
<gene>
    <name evidence="1" type="ORF">Vau01_124390</name>
</gene>
<evidence type="ECO:0000313" key="2">
    <source>
        <dbReference type="Proteomes" id="UP000612585"/>
    </source>
</evidence>
<comment type="caution">
    <text evidence="1">The sequence shown here is derived from an EMBL/GenBank/DDBJ whole genome shotgun (WGS) entry which is preliminary data.</text>
</comment>
<evidence type="ECO:0000313" key="1">
    <source>
        <dbReference type="EMBL" id="GIJ64923.1"/>
    </source>
</evidence>
<dbReference type="Proteomes" id="UP000612585">
    <property type="component" value="Unassembled WGS sequence"/>
</dbReference>
<dbReference type="Gene3D" id="2.60.34.30">
    <property type="entry name" value="Competence, DNA-entry nuclease inhibitor, ComJ"/>
    <property type="match status" value="1"/>
</dbReference>
<proteinExistence type="predicted"/>
<protein>
    <submittedName>
        <fullName evidence="1">Uncharacterized protein</fullName>
    </submittedName>
</protein>
<name>A0A8J3ZLD0_9ACTN</name>
<dbReference type="InterPro" id="IPR038691">
    <property type="entry name" value="ComJ_sf"/>
</dbReference>
<sequence length="204" mass="22580">MPTLFSGDVVVEYSQIYVMSDPTEQLWLEVSFAGQSNGLCGAAWPGVLTLITGSHTGEVEFTVELHDREPPVDRVWEDVVEVSFAPRSPQLALVQSTTEQSWPFELDQVDYRVRYSAVGMQDTPAIDSGSGWDTRPLPDRYLLQFWPGSALPDVVLKQSTSVAAYWHDYARNLPAPSTPASTAKQRYHDIYKALSGVPFPGSAN</sequence>
<dbReference type="RefSeq" id="WP_204014773.1">
    <property type="nucleotide sequence ID" value="NZ_BOPG01000138.1"/>
</dbReference>